<dbReference type="Pfam" id="PF17917">
    <property type="entry name" value="RT_RNaseH"/>
    <property type="match status" value="1"/>
</dbReference>
<reference evidence="8" key="1">
    <citation type="submission" date="2023-08" db="EMBL/GenBank/DDBJ databases">
        <title>A de novo genome assembly of Solanum verrucosum Schlechtendal, a Mexican diploid species geographically isolated from the other diploid A-genome species in potato relatives.</title>
        <authorList>
            <person name="Hosaka K."/>
        </authorList>
    </citation>
    <scope>NUCLEOTIDE SEQUENCE</scope>
    <source>
        <tissue evidence="8">Young leaves</tissue>
    </source>
</reference>
<gene>
    <name evidence="8" type="ORF">MTR67_026081</name>
</gene>
<keyword evidence="1" id="KW-0808">Transferase</keyword>
<proteinExistence type="predicted"/>
<dbReference type="GO" id="GO:0004519">
    <property type="term" value="F:endonuclease activity"/>
    <property type="evidence" value="ECO:0007669"/>
    <property type="project" value="UniProtKB-KW"/>
</dbReference>
<evidence type="ECO:0000256" key="1">
    <source>
        <dbReference type="ARBA" id="ARBA00022679"/>
    </source>
</evidence>
<evidence type="ECO:0000256" key="2">
    <source>
        <dbReference type="ARBA" id="ARBA00022695"/>
    </source>
</evidence>
<dbReference type="GO" id="GO:0003964">
    <property type="term" value="F:RNA-directed DNA polymerase activity"/>
    <property type="evidence" value="ECO:0007669"/>
    <property type="project" value="UniProtKB-KW"/>
</dbReference>
<accession>A0AAF0R6D5</accession>
<dbReference type="InterPro" id="IPR043502">
    <property type="entry name" value="DNA/RNA_pol_sf"/>
</dbReference>
<keyword evidence="6" id="KW-0695">RNA-directed DNA polymerase</keyword>
<name>A0AAF0R6D5_SOLVR</name>
<evidence type="ECO:0000256" key="4">
    <source>
        <dbReference type="ARBA" id="ARBA00022759"/>
    </source>
</evidence>
<evidence type="ECO:0000313" key="8">
    <source>
        <dbReference type="EMBL" id="WMV32696.1"/>
    </source>
</evidence>
<protein>
    <recommendedName>
        <fullName evidence="7">Reverse transcriptase RNase H-like domain-containing protein</fullName>
    </recommendedName>
</protein>
<keyword evidence="2" id="KW-0548">Nucleotidyltransferase</keyword>
<dbReference type="GO" id="GO:0016787">
    <property type="term" value="F:hydrolase activity"/>
    <property type="evidence" value="ECO:0007669"/>
    <property type="project" value="UniProtKB-KW"/>
</dbReference>
<evidence type="ECO:0000256" key="5">
    <source>
        <dbReference type="ARBA" id="ARBA00022801"/>
    </source>
</evidence>
<keyword evidence="4" id="KW-0255">Endonuclease</keyword>
<dbReference type="AlphaFoldDB" id="A0AAF0R6D5"/>
<evidence type="ECO:0000313" key="9">
    <source>
        <dbReference type="Proteomes" id="UP001234989"/>
    </source>
</evidence>
<feature type="domain" description="Reverse transcriptase RNase H-like" evidence="7">
    <location>
        <begin position="5"/>
        <end position="70"/>
    </location>
</feature>
<organism evidence="8 9">
    <name type="scientific">Solanum verrucosum</name>
    <dbReference type="NCBI Taxonomy" id="315347"/>
    <lineage>
        <taxon>Eukaryota</taxon>
        <taxon>Viridiplantae</taxon>
        <taxon>Streptophyta</taxon>
        <taxon>Embryophyta</taxon>
        <taxon>Tracheophyta</taxon>
        <taxon>Spermatophyta</taxon>
        <taxon>Magnoliopsida</taxon>
        <taxon>eudicotyledons</taxon>
        <taxon>Gunneridae</taxon>
        <taxon>Pentapetalae</taxon>
        <taxon>asterids</taxon>
        <taxon>lamiids</taxon>
        <taxon>Solanales</taxon>
        <taxon>Solanaceae</taxon>
        <taxon>Solanoideae</taxon>
        <taxon>Solaneae</taxon>
        <taxon>Solanum</taxon>
    </lineage>
</organism>
<dbReference type="InterPro" id="IPR041373">
    <property type="entry name" value="RT_RNaseH"/>
</dbReference>
<keyword evidence="9" id="KW-1185">Reference proteome</keyword>
<evidence type="ECO:0000256" key="6">
    <source>
        <dbReference type="ARBA" id="ARBA00022918"/>
    </source>
</evidence>
<dbReference type="PANTHER" id="PTHR37984">
    <property type="entry name" value="PROTEIN CBG26694"/>
    <property type="match status" value="1"/>
</dbReference>
<dbReference type="Proteomes" id="UP001234989">
    <property type="component" value="Chromosome 6"/>
</dbReference>
<keyword evidence="5" id="KW-0378">Hydrolase</keyword>
<keyword evidence="3" id="KW-0540">Nuclease</keyword>
<evidence type="ECO:0000259" key="7">
    <source>
        <dbReference type="Pfam" id="PF17917"/>
    </source>
</evidence>
<dbReference type="InterPro" id="IPR050951">
    <property type="entry name" value="Retrovirus_Pol_polyprotein"/>
</dbReference>
<sequence>MKRGKVITYASRELRVHEKNHPNHNLDHATVVFSLKIWRHYLYDVHIDVFTDHKSLQFVFTQKELNLQRRCHKLVKDYDMNVLYHPSKASVVADALSRLSIGTVAHVEEERKELAKDVYRLGRLGVCLSTYLVMM</sequence>
<dbReference type="EMBL" id="CP133617">
    <property type="protein sequence ID" value="WMV32696.1"/>
    <property type="molecule type" value="Genomic_DNA"/>
</dbReference>
<evidence type="ECO:0000256" key="3">
    <source>
        <dbReference type="ARBA" id="ARBA00022722"/>
    </source>
</evidence>
<dbReference type="PANTHER" id="PTHR37984:SF5">
    <property type="entry name" value="PROTEIN NYNRIN-LIKE"/>
    <property type="match status" value="1"/>
</dbReference>
<dbReference type="SUPFAM" id="SSF56672">
    <property type="entry name" value="DNA/RNA polymerases"/>
    <property type="match status" value="1"/>
</dbReference>